<sequence>MTSIRTYCLSNLRIDSIPNPRIVNTEVRILPGLLTLCQTRNKL</sequence>
<proteinExistence type="predicted"/>
<dbReference type="EMBL" id="GBRH01266833">
    <property type="protein sequence ID" value="JAD31062.1"/>
    <property type="molecule type" value="Transcribed_RNA"/>
</dbReference>
<name>A0A0A8Z889_ARUDO</name>
<organism evidence="1">
    <name type="scientific">Arundo donax</name>
    <name type="common">Giant reed</name>
    <name type="synonym">Donax arundinaceus</name>
    <dbReference type="NCBI Taxonomy" id="35708"/>
    <lineage>
        <taxon>Eukaryota</taxon>
        <taxon>Viridiplantae</taxon>
        <taxon>Streptophyta</taxon>
        <taxon>Embryophyta</taxon>
        <taxon>Tracheophyta</taxon>
        <taxon>Spermatophyta</taxon>
        <taxon>Magnoliopsida</taxon>
        <taxon>Liliopsida</taxon>
        <taxon>Poales</taxon>
        <taxon>Poaceae</taxon>
        <taxon>PACMAD clade</taxon>
        <taxon>Arundinoideae</taxon>
        <taxon>Arundineae</taxon>
        <taxon>Arundo</taxon>
    </lineage>
</organism>
<protein>
    <submittedName>
        <fullName evidence="1">Uncharacterized protein</fullName>
    </submittedName>
</protein>
<reference evidence="1" key="2">
    <citation type="journal article" date="2015" name="Data Brief">
        <title>Shoot transcriptome of the giant reed, Arundo donax.</title>
        <authorList>
            <person name="Barrero R.A."/>
            <person name="Guerrero F.D."/>
            <person name="Moolhuijzen P."/>
            <person name="Goolsby J.A."/>
            <person name="Tidwell J."/>
            <person name="Bellgard S.E."/>
            <person name="Bellgard M.I."/>
        </authorList>
    </citation>
    <scope>NUCLEOTIDE SEQUENCE</scope>
    <source>
        <tissue evidence="1">Shoot tissue taken approximately 20 cm above the soil surface</tissue>
    </source>
</reference>
<reference evidence="1" key="1">
    <citation type="submission" date="2014-09" db="EMBL/GenBank/DDBJ databases">
        <authorList>
            <person name="Magalhaes I.L.F."/>
            <person name="Oliveira U."/>
            <person name="Santos F.R."/>
            <person name="Vidigal T.H.D.A."/>
            <person name="Brescovit A.D."/>
            <person name="Santos A.J."/>
        </authorList>
    </citation>
    <scope>NUCLEOTIDE SEQUENCE</scope>
    <source>
        <tissue evidence="1">Shoot tissue taken approximately 20 cm above the soil surface</tissue>
    </source>
</reference>
<evidence type="ECO:0000313" key="1">
    <source>
        <dbReference type="EMBL" id="JAD31062.1"/>
    </source>
</evidence>
<accession>A0A0A8Z889</accession>
<dbReference type="AlphaFoldDB" id="A0A0A8Z889"/>